<keyword evidence="5 6" id="KW-0472">Membrane</keyword>
<feature type="transmembrane region" description="Helical" evidence="6">
    <location>
        <begin position="250"/>
        <end position="269"/>
    </location>
</feature>
<feature type="transmembrane region" description="Helical" evidence="6">
    <location>
        <begin position="12"/>
        <end position="34"/>
    </location>
</feature>
<proteinExistence type="predicted"/>
<keyword evidence="4 6" id="KW-1133">Transmembrane helix</keyword>
<feature type="transmembrane region" description="Helical" evidence="6">
    <location>
        <begin position="281"/>
        <end position="300"/>
    </location>
</feature>
<feature type="transmembrane region" description="Helical" evidence="6">
    <location>
        <begin position="215"/>
        <end position="238"/>
    </location>
</feature>
<keyword evidence="9" id="KW-1185">Reference proteome</keyword>
<dbReference type="InterPro" id="IPR020846">
    <property type="entry name" value="MFS_dom"/>
</dbReference>
<sequence length="407" mass="43986">MGDKSFSKNQGLRFGSVLFVIGLVFVAFNLRSSITAVGPLISSIRTDTGMSNTSIGMITTLPLIAFGLFSTIAPRFGRKFGNETVVFVALLILTMGILFRSTGMVITLFIGTALLGLGIAICNVLIPGIVKDKYPQKVGLMTGMYTTSMSVMAALASGLSIPLAYGFNLGWEKALAVWAIMSGFAVILWLPQLRKQNKAIKGPTLAKSSIWRSPLAWQVTLFMGFQSSIFYCIIAWLPEILTTRGVDIPTAGWLLTFMQFASLPATLLIPVLASRLQSQKIIVVGITILYLVGFTGLYFGGNLVVITFYMLLFGVAQGSAISLSLTLFGLRTENAHDAANLSGMAQSGGYLLASISPLFMGLLFDTFHTWTPALLVFIFLTIAMVIVGIGAARNQYIFHKEPIKLRA</sequence>
<feature type="transmembrane region" description="Helical" evidence="6">
    <location>
        <begin position="105"/>
        <end position="126"/>
    </location>
</feature>
<dbReference type="Proteomes" id="UP000315711">
    <property type="component" value="Unassembled WGS sequence"/>
</dbReference>
<feature type="transmembrane region" description="Helical" evidence="6">
    <location>
        <begin position="175"/>
        <end position="194"/>
    </location>
</feature>
<protein>
    <submittedName>
        <fullName evidence="8">CP family cyanate transporter-like MFS transporter</fullName>
    </submittedName>
</protein>
<dbReference type="Pfam" id="PF07690">
    <property type="entry name" value="MFS_1"/>
    <property type="match status" value="1"/>
</dbReference>
<dbReference type="PROSITE" id="PS50850">
    <property type="entry name" value="MFS"/>
    <property type="match status" value="1"/>
</dbReference>
<accession>A0A562QMG5</accession>
<dbReference type="InterPro" id="IPR036259">
    <property type="entry name" value="MFS_trans_sf"/>
</dbReference>
<dbReference type="CDD" id="cd17339">
    <property type="entry name" value="MFS_NIMT_CynX_like"/>
    <property type="match status" value="1"/>
</dbReference>
<evidence type="ECO:0000256" key="1">
    <source>
        <dbReference type="ARBA" id="ARBA00004651"/>
    </source>
</evidence>
<evidence type="ECO:0000256" key="5">
    <source>
        <dbReference type="ARBA" id="ARBA00023136"/>
    </source>
</evidence>
<evidence type="ECO:0000256" key="4">
    <source>
        <dbReference type="ARBA" id="ARBA00022989"/>
    </source>
</evidence>
<evidence type="ECO:0000313" key="8">
    <source>
        <dbReference type="EMBL" id="TWI57937.1"/>
    </source>
</evidence>
<feature type="transmembrane region" description="Helical" evidence="6">
    <location>
        <begin position="373"/>
        <end position="392"/>
    </location>
</feature>
<comment type="caution">
    <text evidence="8">The sequence shown here is derived from an EMBL/GenBank/DDBJ whole genome shotgun (WGS) entry which is preliminary data.</text>
</comment>
<evidence type="ECO:0000256" key="2">
    <source>
        <dbReference type="ARBA" id="ARBA00022448"/>
    </source>
</evidence>
<organism evidence="8 9">
    <name type="scientific">Halalkalibacter nanhaiisediminis</name>
    <dbReference type="NCBI Taxonomy" id="688079"/>
    <lineage>
        <taxon>Bacteria</taxon>
        <taxon>Bacillati</taxon>
        <taxon>Bacillota</taxon>
        <taxon>Bacilli</taxon>
        <taxon>Bacillales</taxon>
        <taxon>Bacillaceae</taxon>
        <taxon>Halalkalibacter</taxon>
    </lineage>
</organism>
<reference evidence="8 9" key="1">
    <citation type="journal article" date="2015" name="Stand. Genomic Sci.">
        <title>Genomic Encyclopedia of Bacterial and Archaeal Type Strains, Phase III: the genomes of soil and plant-associated and newly described type strains.</title>
        <authorList>
            <person name="Whitman W.B."/>
            <person name="Woyke T."/>
            <person name="Klenk H.P."/>
            <person name="Zhou Y."/>
            <person name="Lilburn T.G."/>
            <person name="Beck B.J."/>
            <person name="De Vos P."/>
            <person name="Vandamme P."/>
            <person name="Eisen J.A."/>
            <person name="Garrity G."/>
            <person name="Hugenholtz P."/>
            <person name="Kyrpides N.C."/>
        </authorList>
    </citation>
    <scope>NUCLEOTIDE SEQUENCE [LARGE SCALE GENOMIC DNA]</scope>
    <source>
        <strain evidence="8 9">CGMCC 1.10116</strain>
    </source>
</reference>
<dbReference type="InterPro" id="IPR011701">
    <property type="entry name" value="MFS"/>
</dbReference>
<evidence type="ECO:0000259" key="7">
    <source>
        <dbReference type="PROSITE" id="PS50850"/>
    </source>
</evidence>
<dbReference type="RefSeq" id="WP_242009771.1">
    <property type="nucleotide sequence ID" value="NZ_VLKZ01000003.1"/>
</dbReference>
<dbReference type="Gene3D" id="1.20.1250.20">
    <property type="entry name" value="MFS general substrate transporter like domains"/>
    <property type="match status" value="2"/>
</dbReference>
<feature type="transmembrane region" description="Helical" evidence="6">
    <location>
        <begin position="138"/>
        <end position="163"/>
    </location>
</feature>
<dbReference type="PANTHER" id="PTHR23523:SF2">
    <property type="entry name" value="2-NITROIMIDAZOLE TRANSPORTER"/>
    <property type="match status" value="1"/>
</dbReference>
<evidence type="ECO:0000256" key="3">
    <source>
        <dbReference type="ARBA" id="ARBA00022692"/>
    </source>
</evidence>
<dbReference type="InterPro" id="IPR052524">
    <property type="entry name" value="MFS_Cyanate_Porter"/>
</dbReference>
<feature type="domain" description="Major facilitator superfamily (MFS) profile" evidence="7">
    <location>
        <begin position="17"/>
        <end position="396"/>
    </location>
</feature>
<name>A0A562QMG5_9BACI</name>
<feature type="transmembrane region" description="Helical" evidence="6">
    <location>
        <begin position="80"/>
        <end position="99"/>
    </location>
</feature>
<dbReference type="GO" id="GO:0022857">
    <property type="term" value="F:transmembrane transporter activity"/>
    <property type="evidence" value="ECO:0007669"/>
    <property type="project" value="InterPro"/>
</dbReference>
<dbReference type="AlphaFoldDB" id="A0A562QMG5"/>
<evidence type="ECO:0000313" key="9">
    <source>
        <dbReference type="Proteomes" id="UP000315711"/>
    </source>
</evidence>
<comment type="subcellular location">
    <subcellularLocation>
        <location evidence="1">Cell membrane</location>
        <topology evidence="1">Multi-pass membrane protein</topology>
    </subcellularLocation>
</comment>
<dbReference type="SUPFAM" id="SSF103473">
    <property type="entry name" value="MFS general substrate transporter"/>
    <property type="match status" value="1"/>
</dbReference>
<evidence type="ECO:0000256" key="6">
    <source>
        <dbReference type="SAM" id="Phobius"/>
    </source>
</evidence>
<dbReference type="EMBL" id="VLKZ01000003">
    <property type="protein sequence ID" value="TWI57937.1"/>
    <property type="molecule type" value="Genomic_DNA"/>
</dbReference>
<feature type="transmembrane region" description="Helical" evidence="6">
    <location>
        <begin position="349"/>
        <end position="367"/>
    </location>
</feature>
<dbReference type="GO" id="GO:0005886">
    <property type="term" value="C:plasma membrane"/>
    <property type="evidence" value="ECO:0007669"/>
    <property type="project" value="UniProtKB-SubCell"/>
</dbReference>
<gene>
    <name evidence="8" type="ORF">IQ10_01267</name>
</gene>
<keyword evidence="2" id="KW-0813">Transport</keyword>
<feature type="transmembrane region" description="Helical" evidence="6">
    <location>
        <begin position="306"/>
        <end position="328"/>
    </location>
</feature>
<keyword evidence="3 6" id="KW-0812">Transmembrane</keyword>
<dbReference type="PANTHER" id="PTHR23523">
    <property type="match status" value="1"/>
</dbReference>
<feature type="transmembrane region" description="Helical" evidence="6">
    <location>
        <begin position="54"/>
        <end position="73"/>
    </location>
</feature>